<sequence>MASVVILAGIPGCTEKEIDPSVQTTSLDDRKACTLFYHGKIFTGEGRAEAIGVCGSTIAFVGHARDFRERRYDTVDLGGRTVVPGIDDAHAHVLGIPGTRLNTGDFVPGPGPALDEVKDIVRRGTTAHPPGTWLVVTVGEAILADPDATRFALDPEAPDHPVVLRSWTGHGTVINTQAMRTLGISETEPDPFGGRYVRVAGSNVLDGVVQEYAEHLLNRRLFERTSDAELVASYRAFAERAVRVGYTSIQDIPLGLTRERAAKILSMASLPIRVRSICFPLTVDEACDRQWPAGTSPSGKTSLSGLKWITDGTPLERNAFLEEPYADAPDFRGVFNFSDTALRAMLRRSLRGEGGKEDREQPIFHTVGDGALDDVLDAARSFGAKAWRGRRFRIEHGDLIFPRHFAALRSIGATVVQNPLHLALPDLMHERLGPVRASTMQPLRSLLERGIGLAFGTDSIGAVASPWLDMYFATTHPTHPSEAISLEQALVAYTRGAAYVEFADHEKGTLAPGMLADFAVLSQDIFRAPPEDLPSTTSVLTVVDGQIVWDSGEIAR</sequence>
<dbReference type="InterPro" id="IPR013108">
    <property type="entry name" value="Amidohydro_3"/>
</dbReference>
<dbReference type="Gene3D" id="3.10.310.70">
    <property type="match status" value="1"/>
</dbReference>
<evidence type="ECO:0000259" key="1">
    <source>
        <dbReference type="Pfam" id="PF07969"/>
    </source>
</evidence>
<protein>
    <submittedName>
        <fullName evidence="2">Amidohydrolase</fullName>
    </submittedName>
</protein>
<proteinExistence type="predicted"/>
<dbReference type="Proteomes" id="UP001374803">
    <property type="component" value="Chromosome"/>
</dbReference>
<keyword evidence="3" id="KW-1185">Reference proteome</keyword>
<gene>
    <name evidence="2" type="ORF">LVJ94_20690</name>
</gene>
<name>A0ABZ2LFD5_9BACT</name>
<dbReference type="RefSeq" id="WP_394839307.1">
    <property type="nucleotide sequence ID" value="NZ_CP089929.1"/>
</dbReference>
<dbReference type="SUPFAM" id="SSF51556">
    <property type="entry name" value="Metallo-dependent hydrolases"/>
    <property type="match status" value="1"/>
</dbReference>
<reference evidence="2" key="1">
    <citation type="submission" date="2021-12" db="EMBL/GenBank/DDBJ databases">
        <title>Discovery of the Pendulisporaceae a myxobacterial family with distinct sporulation behavior and unique specialized metabolism.</title>
        <authorList>
            <person name="Garcia R."/>
            <person name="Popoff A."/>
            <person name="Bader C.D."/>
            <person name="Loehr J."/>
            <person name="Walesch S."/>
            <person name="Walt C."/>
            <person name="Boldt J."/>
            <person name="Bunk B."/>
            <person name="Haeckl F.J.F.P.J."/>
            <person name="Gunesch A.P."/>
            <person name="Birkelbach J."/>
            <person name="Nuebel U."/>
            <person name="Pietschmann T."/>
            <person name="Bach T."/>
            <person name="Mueller R."/>
        </authorList>
    </citation>
    <scope>NUCLEOTIDE SEQUENCE</scope>
    <source>
        <strain evidence="2">MSr11367</strain>
    </source>
</reference>
<dbReference type="Gene3D" id="3.20.20.140">
    <property type="entry name" value="Metal-dependent hydrolases"/>
    <property type="match status" value="1"/>
</dbReference>
<dbReference type="EMBL" id="CP089983">
    <property type="protein sequence ID" value="WXB09636.1"/>
    <property type="molecule type" value="Genomic_DNA"/>
</dbReference>
<evidence type="ECO:0000313" key="3">
    <source>
        <dbReference type="Proteomes" id="UP001374803"/>
    </source>
</evidence>
<dbReference type="Pfam" id="PF07969">
    <property type="entry name" value="Amidohydro_3"/>
    <property type="match status" value="1"/>
</dbReference>
<dbReference type="InterPro" id="IPR011059">
    <property type="entry name" value="Metal-dep_hydrolase_composite"/>
</dbReference>
<dbReference type="PANTHER" id="PTHR22642:SF2">
    <property type="entry name" value="PROTEIN LONG AFTER FAR-RED 3"/>
    <property type="match status" value="1"/>
</dbReference>
<dbReference type="SUPFAM" id="SSF51338">
    <property type="entry name" value="Composite domain of metallo-dependent hydrolases"/>
    <property type="match status" value="1"/>
</dbReference>
<dbReference type="PANTHER" id="PTHR22642">
    <property type="entry name" value="IMIDAZOLONEPROPIONASE"/>
    <property type="match status" value="1"/>
</dbReference>
<dbReference type="Gene3D" id="2.30.40.10">
    <property type="entry name" value="Urease, subunit C, domain 1"/>
    <property type="match status" value="1"/>
</dbReference>
<dbReference type="InterPro" id="IPR032466">
    <property type="entry name" value="Metal_Hydrolase"/>
</dbReference>
<feature type="domain" description="Amidohydrolase 3" evidence="1">
    <location>
        <begin position="73"/>
        <end position="548"/>
    </location>
</feature>
<accession>A0ABZ2LFD5</accession>
<evidence type="ECO:0000313" key="2">
    <source>
        <dbReference type="EMBL" id="WXB09636.1"/>
    </source>
</evidence>
<organism evidence="2 3">
    <name type="scientific">Pendulispora rubella</name>
    <dbReference type="NCBI Taxonomy" id="2741070"/>
    <lineage>
        <taxon>Bacteria</taxon>
        <taxon>Pseudomonadati</taxon>
        <taxon>Myxococcota</taxon>
        <taxon>Myxococcia</taxon>
        <taxon>Myxococcales</taxon>
        <taxon>Sorangiineae</taxon>
        <taxon>Pendulisporaceae</taxon>
        <taxon>Pendulispora</taxon>
    </lineage>
</organism>